<dbReference type="AlphaFoldDB" id="A0A8J3ZID0"/>
<name>A0A8J3ZID0_9ACTN</name>
<dbReference type="EMBL" id="BOPG01000092">
    <property type="protein sequence ID" value="GIJ63348.1"/>
    <property type="molecule type" value="Genomic_DNA"/>
</dbReference>
<evidence type="ECO:0000313" key="2">
    <source>
        <dbReference type="EMBL" id="GIJ63348.1"/>
    </source>
</evidence>
<proteinExistence type="predicted"/>
<keyword evidence="3" id="KW-1185">Reference proteome</keyword>
<dbReference type="PROSITE" id="PS51257">
    <property type="entry name" value="PROKAR_LIPOPROTEIN"/>
    <property type="match status" value="1"/>
</dbReference>
<reference evidence="2" key="1">
    <citation type="submission" date="2021-01" db="EMBL/GenBank/DDBJ databases">
        <title>Whole genome shotgun sequence of Virgisporangium aurantiacum NBRC 16421.</title>
        <authorList>
            <person name="Komaki H."/>
            <person name="Tamura T."/>
        </authorList>
    </citation>
    <scope>NUCLEOTIDE SEQUENCE</scope>
    <source>
        <strain evidence="2">NBRC 16421</strain>
    </source>
</reference>
<feature type="chain" id="PRO_5039225524" description="Aspartate carbamoyltransferase" evidence="1">
    <location>
        <begin position="25"/>
        <end position="159"/>
    </location>
</feature>
<evidence type="ECO:0008006" key="4">
    <source>
        <dbReference type="Google" id="ProtNLM"/>
    </source>
</evidence>
<evidence type="ECO:0000313" key="3">
    <source>
        <dbReference type="Proteomes" id="UP000612585"/>
    </source>
</evidence>
<sequence length="159" mass="16893">MNRTRSATLALVVALALVTGCSGGTDRQADVAARGAAVMPFDLERTTHRFTKADTGGVQTVVADDPTDTGQIDPIRQHLRTETDRFSRGDYTDPGRIHGDDMPGLAALRTGAARITVTYQDIPAGGQITYTTADPALVTALHAWFDAQVTDHGPHAEHG</sequence>
<protein>
    <recommendedName>
        <fullName evidence="4">Aspartate carbamoyltransferase</fullName>
    </recommendedName>
</protein>
<keyword evidence="1" id="KW-0732">Signal</keyword>
<dbReference type="Proteomes" id="UP000612585">
    <property type="component" value="Unassembled WGS sequence"/>
</dbReference>
<organism evidence="2 3">
    <name type="scientific">Virgisporangium aurantiacum</name>
    <dbReference type="NCBI Taxonomy" id="175570"/>
    <lineage>
        <taxon>Bacteria</taxon>
        <taxon>Bacillati</taxon>
        <taxon>Actinomycetota</taxon>
        <taxon>Actinomycetes</taxon>
        <taxon>Micromonosporales</taxon>
        <taxon>Micromonosporaceae</taxon>
        <taxon>Virgisporangium</taxon>
    </lineage>
</organism>
<comment type="caution">
    <text evidence="2">The sequence shown here is derived from an EMBL/GenBank/DDBJ whole genome shotgun (WGS) entry which is preliminary data.</text>
</comment>
<dbReference type="RefSeq" id="WP_204009635.1">
    <property type="nucleotide sequence ID" value="NZ_BOPG01000092.1"/>
</dbReference>
<evidence type="ECO:0000256" key="1">
    <source>
        <dbReference type="SAM" id="SignalP"/>
    </source>
</evidence>
<accession>A0A8J3ZID0</accession>
<feature type="signal peptide" evidence="1">
    <location>
        <begin position="1"/>
        <end position="24"/>
    </location>
</feature>
<gene>
    <name evidence="2" type="ORF">Vau01_108640</name>
</gene>